<gene>
    <name evidence="2" type="ORF">QQF64_014868</name>
</gene>
<proteinExistence type="predicted"/>
<name>A0ABR3NUB7_9TELE</name>
<organism evidence="2 3">
    <name type="scientific">Cirrhinus molitorella</name>
    <name type="common">mud carp</name>
    <dbReference type="NCBI Taxonomy" id="172907"/>
    <lineage>
        <taxon>Eukaryota</taxon>
        <taxon>Metazoa</taxon>
        <taxon>Chordata</taxon>
        <taxon>Craniata</taxon>
        <taxon>Vertebrata</taxon>
        <taxon>Euteleostomi</taxon>
        <taxon>Actinopterygii</taxon>
        <taxon>Neopterygii</taxon>
        <taxon>Teleostei</taxon>
        <taxon>Ostariophysi</taxon>
        <taxon>Cypriniformes</taxon>
        <taxon>Cyprinidae</taxon>
        <taxon>Labeoninae</taxon>
        <taxon>Labeonini</taxon>
        <taxon>Cirrhinus</taxon>
    </lineage>
</organism>
<evidence type="ECO:0000256" key="1">
    <source>
        <dbReference type="SAM" id="MobiDB-lite"/>
    </source>
</evidence>
<keyword evidence="3" id="KW-1185">Reference proteome</keyword>
<comment type="caution">
    <text evidence="2">The sequence shown here is derived from an EMBL/GenBank/DDBJ whole genome shotgun (WGS) entry which is preliminary data.</text>
</comment>
<reference evidence="2 3" key="1">
    <citation type="submission" date="2023-09" db="EMBL/GenBank/DDBJ databases">
        <authorList>
            <person name="Wang M."/>
        </authorList>
    </citation>
    <scope>NUCLEOTIDE SEQUENCE [LARGE SCALE GENOMIC DNA]</scope>
    <source>
        <strain evidence="2">GT-2023</strain>
        <tissue evidence="2">Liver</tissue>
    </source>
</reference>
<evidence type="ECO:0000313" key="2">
    <source>
        <dbReference type="EMBL" id="KAL1280268.1"/>
    </source>
</evidence>
<dbReference type="EMBL" id="JAYMGO010000002">
    <property type="protein sequence ID" value="KAL1280268.1"/>
    <property type="molecule type" value="Genomic_DNA"/>
</dbReference>
<sequence>MLVQDELVPQCDSTCHLPVSSLLNEQQERFFSISASLRGAPSLEAIKNSQTVGNCQLTKLFSQQQRQGGRRGAGEVAGGGREGGLQSCV</sequence>
<evidence type="ECO:0000313" key="3">
    <source>
        <dbReference type="Proteomes" id="UP001558613"/>
    </source>
</evidence>
<dbReference type="Proteomes" id="UP001558613">
    <property type="component" value="Unassembled WGS sequence"/>
</dbReference>
<protein>
    <submittedName>
        <fullName evidence="2">Uncharacterized protein</fullName>
    </submittedName>
</protein>
<accession>A0ABR3NUB7</accession>
<feature type="region of interest" description="Disordered" evidence="1">
    <location>
        <begin position="64"/>
        <end position="89"/>
    </location>
</feature>